<comment type="catalytic activity">
    <reaction evidence="1">
        <text>a 1,2-diacyl-sn-glycero-3-phospho-(1D-myo-inositol-3,4,5-trisphosphate) + H2O = a 1,2-diacyl-sn-glycero-3-phospho-(1D-myo-inositol-4,5-bisphosphate) + phosphate</text>
        <dbReference type="Rhea" id="RHEA:25017"/>
        <dbReference type="ChEBI" id="CHEBI:15377"/>
        <dbReference type="ChEBI" id="CHEBI:43474"/>
        <dbReference type="ChEBI" id="CHEBI:57836"/>
        <dbReference type="ChEBI" id="CHEBI:58456"/>
        <dbReference type="EC" id="3.1.3.67"/>
    </reaction>
</comment>
<feature type="compositionally biased region" description="Basic and acidic residues" evidence="6">
    <location>
        <begin position="536"/>
        <end position="549"/>
    </location>
</feature>
<dbReference type="STRING" id="3827.A0A1S2YYD0"/>
<evidence type="ECO:0000259" key="7">
    <source>
        <dbReference type="PROSITE" id="PS50056"/>
    </source>
</evidence>
<dbReference type="PANTHER" id="PTHR12305">
    <property type="entry name" value="PHOSPHATASE WITH HOMOLOGY TO TENSIN"/>
    <property type="match status" value="1"/>
</dbReference>
<dbReference type="GO" id="GO:0006629">
    <property type="term" value="P:lipid metabolic process"/>
    <property type="evidence" value="ECO:0007669"/>
    <property type="project" value="UniProtKB-KW"/>
</dbReference>
<dbReference type="eggNOG" id="KOG2283">
    <property type="taxonomic scope" value="Eukaryota"/>
</dbReference>
<dbReference type="Proteomes" id="UP000087171">
    <property type="component" value="Chromosome Ca8"/>
</dbReference>
<protein>
    <submittedName>
        <fullName evidence="11 12">Phosphatidylinositol 3,4,5-trisphosphate 3-phosphatase and protein-tyrosine-phosphatase PTEN2A-like</fullName>
    </submittedName>
</protein>
<dbReference type="InterPro" id="IPR051281">
    <property type="entry name" value="Dual-spec_lipid-protein_phosph"/>
</dbReference>
<comment type="similarity">
    <text evidence="2">Belongs to the PTEN phosphatase protein family.</text>
</comment>
<dbReference type="InterPro" id="IPR000387">
    <property type="entry name" value="Tyr_Pase_dom"/>
</dbReference>
<keyword evidence="10" id="KW-1185">Reference proteome</keyword>
<dbReference type="AlphaFoldDB" id="A0A1S2YYD0"/>
<dbReference type="Pfam" id="PF22918">
    <property type="entry name" value="PTEN2_C2"/>
    <property type="match status" value="1"/>
</dbReference>
<dbReference type="Pfam" id="PF22785">
    <property type="entry name" value="Tc-R-P"/>
    <property type="match status" value="1"/>
</dbReference>
<evidence type="ECO:0000256" key="3">
    <source>
        <dbReference type="ARBA" id="ARBA00022801"/>
    </source>
</evidence>
<feature type="domain" description="C2 tensin-type" evidence="9">
    <location>
        <begin position="321"/>
        <end position="448"/>
    </location>
</feature>
<name>A0A1S2YYD0_CICAR</name>
<evidence type="ECO:0000256" key="1">
    <source>
        <dbReference type="ARBA" id="ARBA00000536"/>
    </source>
</evidence>
<keyword evidence="5" id="KW-0443">Lipid metabolism</keyword>
<feature type="region of interest" description="Disordered" evidence="6">
    <location>
        <begin position="1"/>
        <end position="40"/>
    </location>
</feature>
<feature type="compositionally biased region" description="Acidic residues" evidence="6">
    <location>
        <begin position="489"/>
        <end position="501"/>
    </location>
</feature>
<dbReference type="PROSITE" id="PS51181">
    <property type="entry name" value="PPASE_TENSIN"/>
    <property type="match status" value="1"/>
</dbReference>
<dbReference type="InterPro" id="IPR014020">
    <property type="entry name" value="Tensin_C2-dom"/>
</dbReference>
<feature type="domain" description="Phosphatase tensin-type" evidence="8">
    <location>
        <begin position="135"/>
        <end position="314"/>
    </location>
</feature>
<feature type="region of interest" description="Disordered" evidence="6">
    <location>
        <begin position="455"/>
        <end position="575"/>
    </location>
</feature>
<reference evidence="10" key="1">
    <citation type="journal article" date="2013" name="Nat. Biotechnol.">
        <title>Draft genome sequence of chickpea (Cicer arietinum) provides a resource for trait improvement.</title>
        <authorList>
            <person name="Varshney R.K."/>
            <person name="Song C."/>
            <person name="Saxena R.K."/>
            <person name="Azam S."/>
            <person name="Yu S."/>
            <person name="Sharpe A.G."/>
            <person name="Cannon S."/>
            <person name="Baek J."/>
            <person name="Rosen B.D."/>
            <person name="Tar'an B."/>
            <person name="Millan T."/>
            <person name="Zhang X."/>
            <person name="Ramsay L.D."/>
            <person name="Iwata A."/>
            <person name="Wang Y."/>
            <person name="Nelson W."/>
            <person name="Farmer A.D."/>
            <person name="Gaur P.M."/>
            <person name="Soderlund C."/>
            <person name="Penmetsa R.V."/>
            <person name="Xu C."/>
            <person name="Bharti A.K."/>
            <person name="He W."/>
            <person name="Winter P."/>
            <person name="Zhao S."/>
            <person name="Hane J.K."/>
            <person name="Carrasquilla-Garcia N."/>
            <person name="Condie J.A."/>
            <person name="Upadhyaya H.D."/>
            <person name="Luo M.C."/>
            <person name="Thudi M."/>
            <person name="Gowda C.L."/>
            <person name="Singh N.P."/>
            <person name="Lichtenzveig J."/>
            <person name="Gali K.K."/>
            <person name="Rubio J."/>
            <person name="Nadarajan N."/>
            <person name="Dolezel J."/>
            <person name="Bansal K.C."/>
            <person name="Xu X."/>
            <person name="Edwards D."/>
            <person name="Zhang G."/>
            <person name="Kahl G."/>
            <person name="Gil J."/>
            <person name="Singh K.B."/>
            <person name="Datta S.K."/>
            <person name="Jackson S.A."/>
            <person name="Wang J."/>
            <person name="Cook D.R."/>
        </authorList>
    </citation>
    <scope>NUCLEOTIDE SEQUENCE [LARGE SCALE GENOMIC DNA]</scope>
    <source>
        <strain evidence="10">cv. CDC Frontier</strain>
    </source>
</reference>
<evidence type="ECO:0000256" key="5">
    <source>
        <dbReference type="ARBA" id="ARBA00023098"/>
    </source>
</evidence>
<keyword evidence="3" id="KW-0378">Hydrolase</keyword>
<evidence type="ECO:0000256" key="4">
    <source>
        <dbReference type="ARBA" id="ARBA00022912"/>
    </source>
</evidence>
<dbReference type="InterPro" id="IPR035892">
    <property type="entry name" value="C2_domain_sf"/>
</dbReference>
<dbReference type="Gene3D" id="3.90.190.10">
    <property type="entry name" value="Protein tyrosine phosphatase superfamily"/>
    <property type="match status" value="1"/>
</dbReference>
<evidence type="ECO:0000313" key="11">
    <source>
        <dbReference type="RefSeq" id="XP_004511888.1"/>
    </source>
</evidence>
<organism evidence="10 11">
    <name type="scientific">Cicer arietinum</name>
    <name type="common">Chickpea</name>
    <name type="synonym">Garbanzo</name>
    <dbReference type="NCBI Taxonomy" id="3827"/>
    <lineage>
        <taxon>Eukaryota</taxon>
        <taxon>Viridiplantae</taxon>
        <taxon>Streptophyta</taxon>
        <taxon>Embryophyta</taxon>
        <taxon>Tracheophyta</taxon>
        <taxon>Spermatophyta</taxon>
        <taxon>Magnoliopsida</taxon>
        <taxon>eudicotyledons</taxon>
        <taxon>Gunneridae</taxon>
        <taxon>Pentapetalae</taxon>
        <taxon>rosids</taxon>
        <taxon>fabids</taxon>
        <taxon>Fabales</taxon>
        <taxon>Fabaceae</taxon>
        <taxon>Papilionoideae</taxon>
        <taxon>50 kb inversion clade</taxon>
        <taxon>NPAAA clade</taxon>
        <taxon>Hologalegina</taxon>
        <taxon>IRL clade</taxon>
        <taxon>Cicereae</taxon>
        <taxon>Cicer</taxon>
    </lineage>
</organism>
<accession>A0A1S2YYD0</accession>
<reference evidence="11 12" key="2">
    <citation type="submission" date="2025-04" db="UniProtKB">
        <authorList>
            <consortium name="RefSeq"/>
        </authorList>
    </citation>
    <scope>IDENTIFICATION</scope>
    <source>
        <tissue evidence="11 12">Etiolated seedlings</tissue>
    </source>
</reference>
<dbReference type="GO" id="GO:0016314">
    <property type="term" value="F:phosphatidylinositol-3,4,5-trisphosphate 3-phosphatase activity"/>
    <property type="evidence" value="ECO:0007669"/>
    <property type="project" value="UniProtKB-EC"/>
</dbReference>
<dbReference type="RefSeq" id="XP_012574553.1">
    <property type="nucleotide sequence ID" value="XM_012719099.2"/>
</dbReference>
<feature type="domain" description="Tyrosine specific protein phosphatases" evidence="7">
    <location>
        <begin position="242"/>
        <end position="288"/>
    </location>
</feature>
<keyword evidence="4" id="KW-0904">Protein phosphatase</keyword>
<dbReference type="PROSITE" id="PS00383">
    <property type="entry name" value="TYR_PHOSPHATASE_1"/>
    <property type="match status" value="1"/>
</dbReference>
<gene>
    <name evidence="11 12 13" type="primary">LOC101508186</name>
</gene>
<dbReference type="RefSeq" id="XP_012574552.1">
    <property type="nucleotide sequence ID" value="XM_012719098.2"/>
</dbReference>
<dbReference type="RefSeq" id="XP_004511888.1">
    <property type="nucleotide sequence ID" value="XM_004511831.3"/>
</dbReference>
<dbReference type="GeneID" id="101508186"/>
<dbReference type="InterPro" id="IPR045101">
    <property type="entry name" value="PTP_PTEN"/>
</dbReference>
<evidence type="ECO:0000313" key="13">
    <source>
        <dbReference type="RefSeq" id="XP_012574553.1"/>
    </source>
</evidence>
<dbReference type="PANTHER" id="PTHR12305:SF87">
    <property type="entry name" value="PHOSPHATIDYLINOSITOL 3,4,5-TRISPHOSPHATE 3-PHOSPHATASE AND PROTEIN-TYROSINE-PHOSPHATASE PTEN2B"/>
    <property type="match status" value="1"/>
</dbReference>
<dbReference type="SMART" id="SM01326">
    <property type="entry name" value="PTEN_C2"/>
    <property type="match status" value="1"/>
</dbReference>
<dbReference type="InterPro" id="IPR016130">
    <property type="entry name" value="Tyr_Pase_AS"/>
</dbReference>
<evidence type="ECO:0000313" key="12">
    <source>
        <dbReference type="RefSeq" id="XP_012574552.1"/>
    </source>
</evidence>
<feature type="compositionally biased region" description="Polar residues" evidence="6">
    <location>
        <begin position="463"/>
        <end position="486"/>
    </location>
</feature>
<evidence type="ECO:0000259" key="9">
    <source>
        <dbReference type="PROSITE" id="PS51182"/>
    </source>
</evidence>
<proteinExistence type="inferred from homology"/>
<dbReference type="InterPro" id="IPR029023">
    <property type="entry name" value="Tensin_phosphatase"/>
</dbReference>
<dbReference type="GO" id="GO:0004721">
    <property type="term" value="F:phosphoprotein phosphatase activity"/>
    <property type="evidence" value="ECO:0007669"/>
    <property type="project" value="UniProtKB-KW"/>
</dbReference>
<dbReference type="PaxDb" id="3827-XP_004511888.1"/>
<dbReference type="PROSITE" id="PS50056">
    <property type="entry name" value="TYR_PHOSPHATASE_2"/>
    <property type="match status" value="1"/>
</dbReference>
<dbReference type="KEGG" id="cam:101508186"/>
<dbReference type="OrthoDB" id="266663at2759"/>
<feature type="compositionally biased region" description="Basic and acidic residues" evidence="6">
    <location>
        <begin position="502"/>
        <end position="512"/>
    </location>
</feature>
<dbReference type="CDD" id="cd14509">
    <property type="entry name" value="PTP_PTEN"/>
    <property type="match status" value="1"/>
</dbReference>
<sequence length="598" mass="66054">MEPASVTPPASRTEHYSTKVSAENGNAHPSDSDSPSLLPEAGISSWARNLKLNQSPGIGAADQNSQTENSGMSAFARLTSGIGLRVPSNETATTNSGAEQPNLIESFTKGLMDSSKSAVKAVQTKARHIVSQNKRRYQEGGFDLDMTYITENIISMGFPGGDLSSGILGYIEGFYRNHMEEVIKFFETHHKGKYKVYNLCSERLYDGSLFQGKVASFPFSDHNCPPIQLIASFCQSAYSWLKGDIQNVVVVHCKAGMGRTGLMICSLLLFLNFFPTAEEAIDYFNQKRCVDGKALVLPSQIRYVKYFEHTLTHFKGEVQPGRRCMLRGFRLHKCPYWVRPSITISDHNGILFTTRKHPKTKDLMPEDFWMNAPKKGIVVFALPGEPGLTELVGDFKIHFHDRQGDFFCWMNTTMIENRKILDGSDLDDFDKRKIPTPGFQVEVVMVDYNGTLPGKANPASKGSDGNTSNVLSSAKPTSNSSESKVPTNGDDDVFSDSDEEETRGTQRREAATDYKFMAPHQVSEATTDNVGMLAHTTDRLSLQHEERTENNASKESTTDKLHAGPNTSNMESVGASEIKAIAADASVFSFGDEDFESD</sequence>
<dbReference type="InterPro" id="IPR029021">
    <property type="entry name" value="Prot-tyrosine_phosphatase-like"/>
</dbReference>
<dbReference type="PROSITE" id="PS51182">
    <property type="entry name" value="C2_TENSIN"/>
    <property type="match status" value="1"/>
</dbReference>
<dbReference type="SUPFAM" id="SSF49562">
    <property type="entry name" value="C2 domain (Calcium/lipid-binding domain, CaLB)"/>
    <property type="match status" value="1"/>
</dbReference>
<dbReference type="SUPFAM" id="SSF52799">
    <property type="entry name" value="(Phosphotyrosine protein) phosphatases II"/>
    <property type="match status" value="1"/>
</dbReference>
<evidence type="ECO:0000259" key="8">
    <source>
        <dbReference type="PROSITE" id="PS51181"/>
    </source>
</evidence>
<evidence type="ECO:0000256" key="6">
    <source>
        <dbReference type="SAM" id="MobiDB-lite"/>
    </source>
</evidence>
<dbReference type="InterPro" id="IPR055183">
    <property type="entry name" value="PTEN2A/B_C2"/>
</dbReference>
<evidence type="ECO:0000313" key="10">
    <source>
        <dbReference type="Proteomes" id="UP000087171"/>
    </source>
</evidence>
<dbReference type="GO" id="GO:0005829">
    <property type="term" value="C:cytosol"/>
    <property type="evidence" value="ECO:0007669"/>
    <property type="project" value="TreeGrafter"/>
</dbReference>
<evidence type="ECO:0000256" key="2">
    <source>
        <dbReference type="ARBA" id="ARBA00007881"/>
    </source>
</evidence>
<dbReference type="FunFam" id="3.90.190.10:FF:000053">
    <property type="entry name" value="Phosphatidylinositol 3,4,5-trisphosphate 3-phosphatase TPTE2"/>
    <property type="match status" value="1"/>
</dbReference>